<sequence>MSKSYTTELFVLTIDELVDVIDSLKEARFDKTKWKDLGRKLGLYPNTLAIIDSNKRSDVDSCFTECLEEWLRRADNVDKVGKPSLETLADALDKMNGCKAQAEYIRKLGQGDTGKTGEKNAKSTGLKIDSTKKSSKGNIDCLNELKLQAKLLSKEIRDAKRKELMDELERKRKEENIPAAVKEIRQVRARYMSKKMLKKGGEREISTMDLLAKFKSRLGQSREEKMKRAKEAEEEREREKELGPVPLLEGEGEAKAEKETGTRNWFTDQITFNEEKIVLAKDASKKDANYYDIYDPRNPLNERRRNPAPSTTAAGVAAKLRKT</sequence>
<feature type="coiled-coil region" evidence="1">
    <location>
        <begin position="142"/>
        <end position="174"/>
    </location>
</feature>
<protein>
    <recommendedName>
        <fullName evidence="3">Death domain-containing protein</fullName>
    </recommendedName>
</protein>
<feature type="region of interest" description="Disordered" evidence="2">
    <location>
        <begin position="219"/>
        <end position="262"/>
    </location>
</feature>
<organism evidence="4">
    <name type="scientific">Amphimedon queenslandica</name>
    <name type="common">Sponge</name>
    <dbReference type="NCBI Taxonomy" id="400682"/>
    <lineage>
        <taxon>Eukaryota</taxon>
        <taxon>Metazoa</taxon>
        <taxon>Porifera</taxon>
        <taxon>Demospongiae</taxon>
        <taxon>Heteroscleromorpha</taxon>
        <taxon>Haplosclerida</taxon>
        <taxon>Niphatidae</taxon>
        <taxon>Amphimedon</taxon>
    </lineage>
</organism>
<evidence type="ECO:0000256" key="1">
    <source>
        <dbReference type="SAM" id="Coils"/>
    </source>
</evidence>
<dbReference type="InterPro" id="IPR011029">
    <property type="entry name" value="DEATH-like_dom_sf"/>
</dbReference>
<dbReference type="SUPFAM" id="SSF47986">
    <property type="entry name" value="DEATH domain"/>
    <property type="match status" value="1"/>
</dbReference>
<reference evidence="4" key="1">
    <citation type="submission" date="2017-05" db="UniProtKB">
        <authorList>
            <consortium name="EnsemblMetazoa"/>
        </authorList>
    </citation>
    <scope>IDENTIFICATION</scope>
</reference>
<dbReference type="Gene3D" id="1.10.533.10">
    <property type="entry name" value="Death Domain, Fas"/>
    <property type="match status" value="1"/>
</dbReference>
<evidence type="ECO:0000313" key="4">
    <source>
        <dbReference type="EnsemblMetazoa" id="Aqu2.1.25192_001"/>
    </source>
</evidence>
<name>A0A1X7UCK5_AMPQE</name>
<dbReference type="AlphaFoldDB" id="A0A1X7UCK5"/>
<dbReference type="STRING" id="400682.A0A1X7UCK5"/>
<keyword evidence="1" id="KW-0175">Coiled coil</keyword>
<evidence type="ECO:0000256" key="2">
    <source>
        <dbReference type="SAM" id="MobiDB-lite"/>
    </source>
</evidence>
<feature type="domain" description="Death" evidence="3">
    <location>
        <begin position="33"/>
        <end position="96"/>
    </location>
</feature>
<accession>A0A1X7UCK5</accession>
<dbReference type="CDD" id="cd01670">
    <property type="entry name" value="Death"/>
    <property type="match status" value="1"/>
</dbReference>
<dbReference type="EnsemblMetazoa" id="Aqu2.1.25192_001">
    <property type="protein sequence ID" value="Aqu2.1.25192_001"/>
    <property type="gene ID" value="Aqu2.1.25192"/>
</dbReference>
<dbReference type="InParanoid" id="A0A1X7UCK5"/>
<dbReference type="InterPro" id="IPR000488">
    <property type="entry name" value="Death_dom"/>
</dbReference>
<dbReference type="PROSITE" id="PS50017">
    <property type="entry name" value="DEATH_DOMAIN"/>
    <property type="match status" value="1"/>
</dbReference>
<evidence type="ECO:0000259" key="3">
    <source>
        <dbReference type="PROSITE" id="PS50017"/>
    </source>
</evidence>
<dbReference type="GO" id="GO:0007165">
    <property type="term" value="P:signal transduction"/>
    <property type="evidence" value="ECO:0007669"/>
    <property type="project" value="InterPro"/>
</dbReference>
<feature type="compositionally biased region" description="Basic and acidic residues" evidence="2">
    <location>
        <begin position="252"/>
        <end position="261"/>
    </location>
</feature>
<proteinExistence type="predicted"/>
<feature type="compositionally biased region" description="Basic and acidic residues" evidence="2">
    <location>
        <begin position="220"/>
        <end position="242"/>
    </location>
</feature>
<feature type="region of interest" description="Disordered" evidence="2">
    <location>
        <begin position="291"/>
        <end position="323"/>
    </location>
</feature>